<dbReference type="EMBL" id="CP104069">
    <property type="protein sequence ID" value="WAH44992.1"/>
    <property type="molecule type" value="Genomic_DNA"/>
</dbReference>
<accession>A0ABY6ZRE0</accession>
<dbReference type="InterPro" id="IPR009061">
    <property type="entry name" value="DNA-bd_dom_put_sf"/>
</dbReference>
<evidence type="ECO:0000259" key="1">
    <source>
        <dbReference type="Pfam" id="PF12728"/>
    </source>
</evidence>
<dbReference type="InterPro" id="IPR041657">
    <property type="entry name" value="HTH_17"/>
</dbReference>
<dbReference type="NCBIfam" id="TIGR01764">
    <property type="entry name" value="excise"/>
    <property type="match status" value="1"/>
</dbReference>
<sequence length="63" mass="7614">MDIKFYTPQEVADTLRLRVQTIYEYIRMGKLPAARFGNRYRITEQDIEKFIEYQKSLTQEGLH</sequence>
<dbReference type="RefSeq" id="WP_268008861.1">
    <property type="nucleotide sequence ID" value="NZ_BSUT01000007.1"/>
</dbReference>
<dbReference type="Gene3D" id="1.10.1660.10">
    <property type="match status" value="1"/>
</dbReference>
<evidence type="ECO:0000313" key="3">
    <source>
        <dbReference type="Proteomes" id="UP001164761"/>
    </source>
</evidence>
<name>A0ABY6ZRE0_9BACL</name>
<keyword evidence="2" id="KW-0614">Plasmid</keyword>
<evidence type="ECO:0000313" key="2">
    <source>
        <dbReference type="EMBL" id="WAH44992.1"/>
    </source>
</evidence>
<protein>
    <submittedName>
        <fullName evidence="2">Helix-turn-helix domain-containing protein</fullName>
    </submittedName>
</protein>
<gene>
    <name evidence="2" type="ORF">NZD89_28840</name>
</gene>
<dbReference type="SUPFAM" id="SSF46955">
    <property type="entry name" value="Putative DNA-binding domain"/>
    <property type="match status" value="1"/>
</dbReference>
<keyword evidence="3" id="KW-1185">Reference proteome</keyword>
<dbReference type="InterPro" id="IPR010093">
    <property type="entry name" value="SinI_DNA-bd"/>
</dbReference>
<geneLocation type="plasmid" evidence="2 3">
    <name>unnamed2</name>
</geneLocation>
<reference evidence="2" key="1">
    <citation type="submission" date="2022-08" db="EMBL/GenBank/DDBJ databases">
        <title>Alicyclobacillus fastidiosus DSM 17978, complete genome.</title>
        <authorList>
            <person name="Wang Q."/>
            <person name="Cai R."/>
            <person name="Wang Z."/>
        </authorList>
    </citation>
    <scope>NUCLEOTIDE SEQUENCE</scope>
    <source>
        <strain evidence="2">DSM 17978</strain>
        <plasmid evidence="2">unnamed2</plasmid>
    </source>
</reference>
<dbReference type="Pfam" id="PF12728">
    <property type="entry name" value="HTH_17"/>
    <property type="match status" value="1"/>
</dbReference>
<feature type="domain" description="Helix-turn-helix" evidence="1">
    <location>
        <begin position="5"/>
        <end position="52"/>
    </location>
</feature>
<organism evidence="2 3">
    <name type="scientific">Alicyclobacillus fastidiosus</name>
    <dbReference type="NCBI Taxonomy" id="392011"/>
    <lineage>
        <taxon>Bacteria</taxon>
        <taxon>Bacillati</taxon>
        <taxon>Bacillota</taxon>
        <taxon>Bacilli</taxon>
        <taxon>Bacillales</taxon>
        <taxon>Alicyclobacillaceae</taxon>
        <taxon>Alicyclobacillus</taxon>
    </lineage>
</organism>
<dbReference type="Proteomes" id="UP001164761">
    <property type="component" value="Plasmid unnamed2"/>
</dbReference>
<proteinExistence type="predicted"/>